<dbReference type="GO" id="GO:0055085">
    <property type="term" value="P:transmembrane transport"/>
    <property type="evidence" value="ECO:0007669"/>
    <property type="project" value="InterPro"/>
</dbReference>
<dbReference type="NCBIfam" id="TIGR01098">
    <property type="entry name" value="3A0109s03R"/>
    <property type="match status" value="1"/>
</dbReference>
<keyword evidence="6" id="KW-0472">Membrane</keyword>
<dbReference type="Gene3D" id="1.10.287.950">
    <property type="entry name" value="Methyl-accepting chemotaxis protein"/>
    <property type="match status" value="1"/>
</dbReference>
<name>A0A840UNV3_9FIRM</name>
<dbReference type="InterPro" id="IPR004089">
    <property type="entry name" value="MCPsignal_dom"/>
</dbReference>
<keyword evidence="3 5" id="KW-0807">Transducer</keyword>
<evidence type="ECO:0000256" key="1">
    <source>
        <dbReference type="ARBA" id="ARBA00007162"/>
    </source>
</evidence>
<evidence type="ECO:0000256" key="6">
    <source>
        <dbReference type="SAM" id="Phobius"/>
    </source>
</evidence>
<keyword evidence="6" id="KW-1133">Transmembrane helix</keyword>
<dbReference type="PROSITE" id="PS50111">
    <property type="entry name" value="CHEMOTAXIS_TRANSDUC_2"/>
    <property type="match status" value="1"/>
</dbReference>
<dbReference type="Gene3D" id="3.40.190.10">
    <property type="entry name" value="Periplasmic binding protein-like II"/>
    <property type="match status" value="2"/>
</dbReference>
<evidence type="ECO:0000256" key="4">
    <source>
        <dbReference type="ARBA" id="ARBA00029447"/>
    </source>
</evidence>
<dbReference type="Pfam" id="PF00015">
    <property type="entry name" value="MCPsignal"/>
    <property type="match status" value="1"/>
</dbReference>
<evidence type="ECO:0000313" key="9">
    <source>
        <dbReference type="Proteomes" id="UP000559117"/>
    </source>
</evidence>
<feature type="transmembrane region" description="Helical" evidence="6">
    <location>
        <begin position="28"/>
        <end position="47"/>
    </location>
</feature>
<dbReference type="GO" id="GO:0006935">
    <property type="term" value="P:chemotaxis"/>
    <property type="evidence" value="ECO:0007669"/>
    <property type="project" value="InterPro"/>
</dbReference>
<feature type="transmembrane region" description="Helical" evidence="6">
    <location>
        <begin position="5"/>
        <end position="22"/>
    </location>
</feature>
<sequence>MNCKVWQTIFYSIGVILTGVIYAAEQNIFLALACGILVNIIISVILVKRDNCREKNQPVAEVTKTQEANNDFGKDVNLLKVAEELGFTAQQIRWGVSEYQEVLHRLQKLSEEINLHSGTNATQTEEATASIEEIASSASDVYKASENSFTQCAKSSKIALEHHQQIESMSTSMLNIVNTVHDAINQLNNLNAASDKIKDFVGKIRNIASQTSLLALNATIESARAGENGRGFAVVAKEVRKLAIESETTTKEVEDIVLDITKNITGVTTTIEKGSKKLQNMEVLAKESAEAINGIVNDVKDIETNAHNLCSLSDSQRSSTEQIANVIEQISGSTVNIAANTQTSLDSVTKQEKNVQELFEYTKSMLAIASQVQKVASRYKKPDEIIFGVNPFVSPFVIKETYLPILEEVAHDIGYKARVIIVSNYDALGKAIMENIIDVGWFSPFAYVSTKQNADVIPMVTPVVNKATSYLGFIISKKDSGIRSMDDLQGKKFGFVDEKSASGYIYPKALLIKKGKDPDKFLGEIHFLGSHNKVIEAVQNGIIDAGATYSEALDLAKKNGTLSDADIYQVAQTEPIPKDVIAASAVLDKTLVKKLTEAFTKLNEEQTRCNKTHINGFVRSDDSKYDIVREAAALVK</sequence>
<dbReference type="AlphaFoldDB" id="A0A840UNV3"/>
<proteinExistence type="inferred from homology"/>
<dbReference type="Pfam" id="PF12974">
    <property type="entry name" value="Phosphonate-bd"/>
    <property type="match status" value="1"/>
</dbReference>
<dbReference type="SUPFAM" id="SSF58104">
    <property type="entry name" value="Methyl-accepting chemotaxis protein (MCP) signaling domain"/>
    <property type="match status" value="1"/>
</dbReference>
<dbReference type="PANTHER" id="PTHR32089:SF112">
    <property type="entry name" value="LYSOZYME-LIKE PROTEIN-RELATED"/>
    <property type="match status" value="1"/>
</dbReference>
<dbReference type="GO" id="GO:0004888">
    <property type="term" value="F:transmembrane signaling receptor activity"/>
    <property type="evidence" value="ECO:0007669"/>
    <property type="project" value="InterPro"/>
</dbReference>
<dbReference type="CDD" id="cd01071">
    <property type="entry name" value="PBP2_PhnD_like"/>
    <property type="match status" value="1"/>
</dbReference>
<dbReference type="InterPro" id="IPR004090">
    <property type="entry name" value="Chemotax_Me-accpt_rcpt"/>
</dbReference>
<keyword evidence="2" id="KW-0732">Signal</keyword>
<dbReference type="InterPro" id="IPR005770">
    <property type="entry name" value="PhnD"/>
</dbReference>
<dbReference type="GO" id="GO:0043190">
    <property type="term" value="C:ATP-binding cassette (ABC) transporter complex"/>
    <property type="evidence" value="ECO:0007669"/>
    <property type="project" value="InterPro"/>
</dbReference>
<dbReference type="PRINTS" id="PR00260">
    <property type="entry name" value="CHEMTRNSDUCR"/>
</dbReference>
<comment type="similarity">
    <text evidence="1">Belongs to the phosphate/phosphite/phosphonate binding protein family.</text>
</comment>
<dbReference type="Proteomes" id="UP000559117">
    <property type="component" value="Unassembled WGS sequence"/>
</dbReference>
<evidence type="ECO:0000256" key="5">
    <source>
        <dbReference type="PROSITE-ProRule" id="PRU00284"/>
    </source>
</evidence>
<protein>
    <submittedName>
        <fullName evidence="8">Phosphate/phosphite/phosphonate ABC transporter binding protein</fullName>
    </submittedName>
</protein>
<evidence type="ECO:0000313" key="8">
    <source>
        <dbReference type="EMBL" id="MBB5337597.1"/>
    </source>
</evidence>
<accession>A0A840UNV3</accession>
<comment type="similarity">
    <text evidence="4">Belongs to the methyl-accepting chemotaxis (MCP) protein family.</text>
</comment>
<dbReference type="GO" id="GO:0007165">
    <property type="term" value="P:signal transduction"/>
    <property type="evidence" value="ECO:0007669"/>
    <property type="project" value="UniProtKB-KW"/>
</dbReference>
<dbReference type="RefSeq" id="WP_183863523.1">
    <property type="nucleotide sequence ID" value="NZ_JACHFH010000062.1"/>
</dbReference>
<keyword evidence="9" id="KW-1185">Reference proteome</keyword>
<evidence type="ECO:0000256" key="2">
    <source>
        <dbReference type="ARBA" id="ARBA00022729"/>
    </source>
</evidence>
<dbReference type="PANTHER" id="PTHR32089">
    <property type="entry name" value="METHYL-ACCEPTING CHEMOTAXIS PROTEIN MCPB"/>
    <property type="match status" value="1"/>
</dbReference>
<gene>
    <name evidence="8" type="ORF">HNR32_002759</name>
</gene>
<feature type="domain" description="Methyl-accepting transducer" evidence="7">
    <location>
        <begin position="88"/>
        <end position="331"/>
    </location>
</feature>
<dbReference type="SUPFAM" id="SSF53850">
    <property type="entry name" value="Periplasmic binding protein-like II"/>
    <property type="match status" value="1"/>
</dbReference>
<evidence type="ECO:0000259" key="7">
    <source>
        <dbReference type="PROSITE" id="PS50111"/>
    </source>
</evidence>
<organism evidence="8 9">
    <name type="scientific">Pectinatus brassicae</name>
    <dbReference type="NCBI Taxonomy" id="862415"/>
    <lineage>
        <taxon>Bacteria</taxon>
        <taxon>Bacillati</taxon>
        <taxon>Bacillota</taxon>
        <taxon>Negativicutes</taxon>
        <taxon>Selenomonadales</taxon>
        <taxon>Selenomonadaceae</taxon>
        <taxon>Pectinatus</taxon>
    </lineage>
</organism>
<dbReference type="SMART" id="SM00283">
    <property type="entry name" value="MA"/>
    <property type="match status" value="1"/>
</dbReference>
<dbReference type="EMBL" id="JACHFH010000062">
    <property type="protein sequence ID" value="MBB5337597.1"/>
    <property type="molecule type" value="Genomic_DNA"/>
</dbReference>
<keyword evidence="6" id="KW-0812">Transmembrane</keyword>
<evidence type="ECO:0000256" key="3">
    <source>
        <dbReference type="ARBA" id="ARBA00023224"/>
    </source>
</evidence>
<reference evidence="8 9" key="1">
    <citation type="submission" date="2020-08" db="EMBL/GenBank/DDBJ databases">
        <title>Genomic Encyclopedia of Type Strains, Phase IV (KMG-IV): sequencing the most valuable type-strain genomes for metagenomic binning, comparative biology and taxonomic classification.</title>
        <authorList>
            <person name="Goeker M."/>
        </authorList>
    </citation>
    <scope>NUCLEOTIDE SEQUENCE [LARGE SCALE GENOMIC DNA]</scope>
    <source>
        <strain evidence="8 9">DSM 24661</strain>
    </source>
</reference>
<comment type="caution">
    <text evidence="8">The sequence shown here is derived from an EMBL/GenBank/DDBJ whole genome shotgun (WGS) entry which is preliminary data.</text>
</comment>